<feature type="compositionally biased region" description="Basic and acidic residues" evidence="1">
    <location>
        <begin position="1"/>
        <end position="22"/>
    </location>
</feature>
<organism evidence="2">
    <name type="scientific">Mustela putorius furo</name>
    <name type="common">European domestic ferret</name>
    <name type="synonym">Mustela furo</name>
    <dbReference type="NCBI Taxonomy" id="9669"/>
    <lineage>
        <taxon>Eukaryota</taxon>
        <taxon>Metazoa</taxon>
        <taxon>Chordata</taxon>
        <taxon>Craniata</taxon>
        <taxon>Vertebrata</taxon>
        <taxon>Euteleostomi</taxon>
        <taxon>Mammalia</taxon>
        <taxon>Eutheria</taxon>
        <taxon>Laurasiatheria</taxon>
        <taxon>Carnivora</taxon>
        <taxon>Caniformia</taxon>
        <taxon>Musteloidea</taxon>
        <taxon>Mustelidae</taxon>
        <taxon>Mustelinae</taxon>
        <taxon>Mustela</taxon>
    </lineage>
</organism>
<feature type="compositionally biased region" description="Polar residues" evidence="1">
    <location>
        <begin position="36"/>
        <end position="50"/>
    </location>
</feature>
<dbReference type="InParanoid" id="M3Z194"/>
<accession>M3Z194</accession>
<dbReference type="Ensembl" id="ENSMPUT00000017612.1">
    <property type="protein sequence ID" value="ENSMPUP00000017356.1"/>
    <property type="gene ID" value="ENSMPUG00000017466.1"/>
</dbReference>
<name>M3Z194_MUSPF</name>
<feature type="region of interest" description="Disordered" evidence="1">
    <location>
        <begin position="1"/>
        <end position="75"/>
    </location>
</feature>
<reference evidence="2" key="1">
    <citation type="submission" date="2024-06" db="UniProtKB">
        <authorList>
            <consortium name="Ensembl"/>
        </authorList>
    </citation>
    <scope>IDENTIFICATION</scope>
</reference>
<dbReference type="EMBL" id="AEYP01031262">
    <property type="status" value="NOT_ANNOTATED_CDS"/>
    <property type="molecule type" value="Genomic_DNA"/>
</dbReference>
<dbReference type="HOGENOM" id="CLU_2670464_0_0_1"/>
<evidence type="ECO:0000256" key="1">
    <source>
        <dbReference type="SAM" id="MobiDB-lite"/>
    </source>
</evidence>
<evidence type="ECO:0000313" key="2">
    <source>
        <dbReference type="Ensembl" id="ENSMPUP00000017356.1"/>
    </source>
</evidence>
<sequence>MGREKEKKMRREEREGEGEAIKKEKKRNKMAWILQPQRSAKNLAKSQASRGSRCFPRQASRTKHSPIQHIDFHRS</sequence>
<protein>
    <submittedName>
        <fullName evidence="2">Uncharacterized protein</fullName>
    </submittedName>
</protein>
<dbReference type="AlphaFoldDB" id="M3Z194"/>
<proteinExistence type="predicted"/>